<dbReference type="Pfam" id="PF12697">
    <property type="entry name" value="Abhydrolase_6"/>
    <property type="match status" value="1"/>
</dbReference>
<evidence type="ECO:0000313" key="3">
    <source>
        <dbReference type="EMBL" id="SFS43457.1"/>
    </source>
</evidence>
<evidence type="ECO:0000313" key="4">
    <source>
        <dbReference type="Proteomes" id="UP000198852"/>
    </source>
</evidence>
<organism evidence="3 4">
    <name type="scientific">Saccharopolyspora flava</name>
    <dbReference type="NCBI Taxonomy" id="95161"/>
    <lineage>
        <taxon>Bacteria</taxon>
        <taxon>Bacillati</taxon>
        <taxon>Actinomycetota</taxon>
        <taxon>Actinomycetes</taxon>
        <taxon>Pseudonocardiales</taxon>
        <taxon>Pseudonocardiaceae</taxon>
        <taxon>Saccharopolyspora</taxon>
    </lineage>
</organism>
<evidence type="ECO:0000256" key="1">
    <source>
        <dbReference type="SAM" id="SignalP"/>
    </source>
</evidence>
<dbReference type="SUPFAM" id="SSF53474">
    <property type="entry name" value="alpha/beta-Hydrolases"/>
    <property type="match status" value="1"/>
</dbReference>
<dbReference type="InterPro" id="IPR029058">
    <property type="entry name" value="AB_hydrolase_fold"/>
</dbReference>
<dbReference type="PANTHER" id="PTHR43194">
    <property type="entry name" value="HYDROLASE ALPHA/BETA FOLD FAMILY"/>
    <property type="match status" value="1"/>
</dbReference>
<sequence>MKPVWQALAWTSGVIGAAVTGAAVGAAAHSTRAAVQRKGDEAFVEEPLGRLRPDRQSTVAADDGVPLSVQEIGPASGGEPALTVVLVHGFALDSRCWHFQRRDLPGLLGPKVRLVQYDQRSHGRSGHSSKKNSTIDQLGRDLDAVLRAAAPRGPIALIGHSMGGMTIMALAEQNPKLFADRVRAVALIGTSAGQLGEAGLPRTWLSRANPVPRGLALLSELNQGLVERTRKMGDRLAWNIIRALSFGDRKVSPAVVDLMAEMIGATSVEVVTDFLETISLHDRKKALAALSTCEVLVLSGDVDKLTPFSPHAEVLAGELPDATLVKVEGAGHPVMLERPELVTNEIVAMLRRATGMKFKKGTGS</sequence>
<dbReference type="InterPro" id="IPR050228">
    <property type="entry name" value="Carboxylesterase_BioH"/>
</dbReference>
<dbReference type="RefSeq" id="WP_093414105.1">
    <property type="nucleotide sequence ID" value="NZ_FOZX01000001.1"/>
</dbReference>
<feature type="chain" id="PRO_5039251646" evidence="1">
    <location>
        <begin position="18"/>
        <end position="364"/>
    </location>
</feature>
<evidence type="ECO:0000259" key="2">
    <source>
        <dbReference type="Pfam" id="PF12697"/>
    </source>
</evidence>
<reference evidence="4" key="1">
    <citation type="submission" date="2016-10" db="EMBL/GenBank/DDBJ databases">
        <authorList>
            <person name="Varghese N."/>
            <person name="Submissions S."/>
        </authorList>
    </citation>
    <scope>NUCLEOTIDE SEQUENCE [LARGE SCALE GENOMIC DNA]</scope>
    <source>
        <strain evidence="4">DSM 44771</strain>
    </source>
</reference>
<accession>A0A1I6PT80</accession>
<dbReference type="InterPro" id="IPR000073">
    <property type="entry name" value="AB_hydrolase_1"/>
</dbReference>
<dbReference type="PANTHER" id="PTHR43194:SF5">
    <property type="entry name" value="PIMELOYL-[ACYL-CARRIER PROTEIN] METHYL ESTER ESTERASE"/>
    <property type="match status" value="1"/>
</dbReference>
<dbReference type="GO" id="GO:0003824">
    <property type="term" value="F:catalytic activity"/>
    <property type="evidence" value="ECO:0007669"/>
    <property type="project" value="UniProtKB-ARBA"/>
</dbReference>
<keyword evidence="4" id="KW-1185">Reference proteome</keyword>
<dbReference type="EMBL" id="FOZX01000001">
    <property type="protein sequence ID" value="SFS43457.1"/>
    <property type="molecule type" value="Genomic_DNA"/>
</dbReference>
<dbReference type="AlphaFoldDB" id="A0A1I6PT80"/>
<proteinExistence type="predicted"/>
<keyword evidence="1" id="KW-0732">Signal</keyword>
<dbReference type="Proteomes" id="UP000198852">
    <property type="component" value="Unassembled WGS sequence"/>
</dbReference>
<feature type="signal peptide" evidence="1">
    <location>
        <begin position="1"/>
        <end position="17"/>
    </location>
</feature>
<dbReference type="Gene3D" id="3.40.50.1820">
    <property type="entry name" value="alpha/beta hydrolase"/>
    <property type="match status" value="1"/>
</dbReference>
<dbReference type="OrthoDB" id="5422338at2"/>
<feature type="domain" description="AB hydrolase-1" evidence="2">
    <location>
        <begin position="84"/>
        <end position="342"/>
    </location>
</feature>
<gene>
    <name evidence="3" type="ORF">SAMN05660874_01088</name>
</gene>
<name>A0A1I6PT80_9PSEU</name>
<protein>
    <submittedName>
        <fullName evidence="3">Pimeloyl-ACP methyl ester carboxylesterase</fullName>
    </submittedName>
</protein>
<dbReference type="STRING" id="95161.SAMN05660874_01088"/>